<keyword evidence="1" id="KW-1133">Transmembrane helix</keyword>
<dbReference type="PANTHER" id="PTHR45138:SF9">
    <property type="entry name" value="DIGUANYLATE CYCLASE DGCM-RELATED"/>
    <property type="match status" value="1"/>
</dbReference>
<dbReference type="SUPFAM" id="SSF55073">
    <property type="entry name" value="Nucleotide cyclase"/>
    <property type="match status" value="1"/>
</dbReference>
<name>A0ABY5DPS4_9ACTN</name>
<feature type="transmembrane region" description="Helical" evidence="1">
    <location>
        <begin position="102"/>
        <end position="122"/>
    </location>
</feature>
<feature type="transmembrane region" description="Helical" evidence="1">
    <location>
        <begin position="134"/>
        <end position="152"/>
    </location>
</feature>
<dbReference type="InterPro" id="IPR050469">
    <property type="entry name" value="Diguanylate_Cyclase"/>
</dbReference>
<dbReference type="InterPro" id="IPR029787">
    <property type="entry name" value="Nucleotide_cyclase"/>
</dbReference>
<dbReference type="Gene3D" id="3.30.70.270">
    <property type="match status" value="1"/>
</dbReference>
<feature type="domain" description="GGDEF" evidence="2">
    <location>
        <begin position="192"/>
        <end position="321"/>
    </location>
</feature>
<dbReference type="EMBL" id="CP098502">
    <property type="protein sequence ID" value="UTI62787.1"/>
    <property type="molecule type" value="Genomic_DNA"/>
</dbReference>
<dbReference type="NCBIfam" id="TIGR00254">
    <property type="entry name" value="GGDEF"/>
    <property type="match status" value="1"/>
</dbReference>
<sequence>MEIRLKPVRAATMTVLALALAACGPWLGFWTLAPLAVATLGFTVVDRGIGGARRPELRIAGAWVLSMAAIAVAVAASGGPAASMVAWLVLPVVTLPARFGPRGVAAGSMFAAACIVAVTLGVSSAEVAAAPDRLITPLALLVGVTLLSMALMRSDLHHRSAAVIDPLTGMLNRAALATRAEELSQQAAIVQRPVGVVVGDLDHFKTINDLHGHACGDAVLQEVAYRLRKRLRAFDLAYRLGGEEFLVLVPGADLAAAADVASGLRECIAAAPIAGVAVTMSFGVAASIPGSFSFDDVFADADKALYAAKAAGRDQVVPAVADT</sequence>
<reference evidence="3 4" key="1">
    <citation type="submission" date="2022-06" db="EMBL/GenBank/DDBJ databases">
        <title>Paraconexibacter antarcticus.</title>
        <authorList>
            <person name="Kim C.S."/>
        </authorList>
    </citation>
    <scope>NUCLEOTIDE SEQUENCE [LARGE SCALE GENOMIC DNA]</scope>
    <source>
        <strain evidence="3 4">02-257</strain>
    </source>
</reference>
<dbReference type="PROSITE" id="PS51257">
    <property type="entry name" value="PROKAR_LIPOPROTEIN"/>
    <property type="match status" value="1"/>
</dbReference>
<dbReference type="InterPro" id="IPR043128">
    <property type="entry name" value="Rev_trsase/Diguanyl_cyclase"/>
</dbReference>
<dbReference type="PANTHER" id="PTHR45138">
    <property type="entry name" value="REGULATORY COMPONENTS OF SENSORY TRANSDUCTION SYSTEM"/>
    <property type="match status" value="1"/>
</dbReference>
<dbReference type="RefSeq" id="WP_254569522.1">
    <property type="nucleotide sequence ID" value="NZ_CP098502.1"/>
</dbReference>
<dbReference type="InterPro" id="IPR000160">
    <property type="entry name" value="GGDEF_dom"/>
</dbReference>
<evidence type="ECO:0000313" key="4">
    <source>
        <dbReference type="Proteomes" id="UP001056035"/>
    </source>
</evidence>
<dbReference type="Pfam" id="PF00990">
    <property type="entry name" value="GGDEF"/>
    <property type="match status" value="1"/>
</dbReference>
<keyword evidence="1" id="KW-0812">Transmembrane</keyword>
<feature type="transmembrane region" description="Helical" evidence="1">
    <location>
        <begin position="62"/>
        <end position="90"/>
    </location>
</feature>
<organism evidence="3 4">
    <name type="scientific">Paraconexibacter antarcticus</name>
    <dbReference type="NCBI Taxonomy" id="2949664"/>
    <lineage>
        <taxon>Bacteria</taxon>
        <taxon>Bacillati</taxon>
        <taxon>Actinomycetota</taxon>
        <taxon>Thermoleophilia</taxon>
        <taxon>Solirubrobacterales</taxon>
        <taxon>Paraconexibacteraceae</taxon>
        <taxon>Paraconexibacter</taxon>
    </lineage>
</organism>
<dbReference type="SMART" id="SM00267">
    <property type="entry name" value="GGDEF"/>
    <property type="match status" value="1"/>
</dbReference>
<evidence type="ECO:0000256" key="1">
    <source>
        <dbReference type="SAM" id="Phobius"/>
    </source>
</evidence>
<evidence type="ECO:0000259" key="2">
    <source>
        <dbReference type="PROSITE" id="PS50887"/>
    </source>
</evidence>
<evidence type="ECO:0000313" key="3">
    <source>
        <dbReference type="EMBL" id="UTI62787.1"/>
    </source>
</evidence>
<keyword evidence="4" id="KW-1185">Reference proteome</keyword>
<keyword evidence="1" id="KW-0472">Membrane</keyword>
<gene>
    <name evidence="3" type="ORF">NBH00_15625</name>
</gene>
<dbReference type="Proteomes" id="UP001056035">
    <property type="component" value="Chromosome"/>
</dbReference>
<proteinExistence type="predicted"/>
<dbReference type="PROSITE" id="PS50887">
    <property type="entry name" value="GGDEF"/>
    <property type="match status" value="1"/>
</dbReference>
<dbReference type="CDD" id="cd01949">
    <property type="entry name" value="GGDEF"/>
    <property type="match status" value="1"/>
</dbReference>
<protein>
    <submittedName>
        <fullName evidence="3">GGDEF domain-containing protein</fullName>
    </submittedName>
</protein>
<accession>A0ABY5DPS4</accession>